<dbReference type="GO" id="GO:0030245">
    <property type="term" value="P:cellulose catabolic process"/>
    <property type="evidence" value="ECO:0007669"/>
    <property type="project" value="UniProtKB-KW"/>
</dbReference>
<dbReference type="InterPro" id="IPR018221">
    <property type="entry name" value="Glyco_hydro_9_His_AS"/>
</dbReference>
<comment type="catalytic activity">
    <reaction evidence="1 9">
        <text>Endohydrolysis of (1-&gt;4)-beta-D-glucosidic linkages in cellulose, lichenin and cereal beta-D-glucans.</text>
        <dbReference type="EC" id="3.2.1.4"/>
    </reaction>
</comment>
<name>A0AAV0D5N5_9ASTE</name>
<evidence type="ECO:0000259" key="10">
    <source>
        <dbReference type="Pfam" id="PF00759"/>
    </source>
</evidence>
<evidence type="ECO:0000256" key="2">
    <source>
        <dbReference type="ARBA" id="ARBA00007072"/>
    </source>
</evidence>
<evidence type="ECO:0000256" key="7">
    <source>
        <dbReference type="ARBA" id="ARBA00023326"/>
    </source>
</evidence>
<dbReference type="AlphaFoldDB" id="A0AAV0D5N5"/>
<accession>A0AAV0D5N5</accession>
<evidence type="ECO:0000256" key="3">
    <source>
        <dbReference type="ARBA" id="ARBA00022801"/>
    </source>
</evidence>
<dbReference type="EC" id="3.2.1.4" evidence="9"/>
<evidence type="ECO:0000256" key="1">
    <source>
        <dbReference type="ARBA" id="ARBA00000966"/>
    </source>
</evidence>
<evidence type="ECO:0000256" key="9">
    <source>
        <dbReference type="RuleBase" id="RU361166"/>
    </source>
</evidence>
<dbReference type="FunFam" id="1.50.10.10:FF:000020">
    <property type="entry name" value="Endoglucanase"/>
    <property type="match status" value="1"/>
</dbReference>
<keyword evidence="12" id="KW-1185">Reference proteome</keyword>
<dbReference type="InterPro" id="IPR001701">
    <property type="entry name" value="Glyco_hydro_9"/>
</dbReference>
<organism evidence="11 12">
    <name type="scientific">Cuscuta epithymum</name>
    <dbReference type="NCBI Taxonomy" id="186058"/>
    <lineage>
        <taxon>Eukaryota</taxon>
        <taxon>Viridiplantae</taxon>
        <taxon>Streptophyta</taxon>
        <taxon>Embryophyta</taxon>
        <taxon>Tracheophyta</taxon>
        <taxon>Spermatophyta</taxon>
        <taxon>Magnoliopsida</taxon>
        <taxon>eudicotyledons</taxon>
        <taxon>Gunneridae</taxon>
        <taxon>Pentapetalae</taxon>
        <taxon>asterids</taxon>
        <taxon>lamiids</taxon>
        <taxon>Solanales</taxon>
        <taxon>Convolvulaceae</taxon>
        <taxon>Cuscuteae</taxon>
        <taxon>Cuscuta</taxon>
        <taxon>Cuscuta subgen. Cuscuta</taxon>
    </lineage>
</organism>
<keyword evidence="7 8" id="KW-0624">Polysaccharide degradation</keyword>
<dbReference type="GO" id="GO:0008810">
    <property type="term" value="F:cellulase activity"/>
    <property type="evidence" value="ECO:0007669"/>
    <property type="project" value="UniProtKB-EC"/>
</dbReference>
<dbReference type="PROSITE" id="PS00592">
    <property type="entry name" value="GH9_2"/>
    <property type="match status" value="1"/>
</dbReference>
<keyword evidence="4 9" id="KW-0136">Cellulose degradation</keyword>
<evidence type="ECO:0000256" key="6">
    <source>
        <dbReference type="ARBA" id="ARBA00023295"/>
    </source>
</evidence>
<keyword evidence="3 8" id="KW-0378">Hydrolase</keyword>
<keyword evidence="5 8" id="KW-0119">Carbohydrate metabolism</keyword>
<evidence type="ECO:0000313" key="12">
    <source>
        <dbReference type="Proteomes" id="UP001152523"/>
    </source>
</evidence>
<dbReference type="Proteomes" id="UP001152523">
    <property type="component" value="Unassembled WGS sequence"/>
</dbReference>
<comment type="caution">
    <text evidence="11">The sequence shown here is derived from an EMBL/GenBank/DDBJ whole genome shotgun (WGS) entry which is preliminary data.</text>
</comment>
<evidence type="ECO:0000256" key="4">
    <source>
        <dbReference type="ARBA" id="ARBA00023001"/>
    </source>
</evidence>
<feature type="domain" description="Glycoside hydrolase family 9" evidence="10">
    <location>
        <begin position="35"/>
        <end position="490"/>
    </location>
</feature>
<dbReference type="EMBL" id="CAMAPF010000065">
    <property type="protein sequence ID" value="CAH9090770.1"/>
    <property type="molecule type" value="Genomic_DNA"/>
</dbReference>
<dbReference type="InterPro" id="IPR008928">
    <property type="entry name" value="6-hairpin_glycosidase_sf"/>
</dbReference>
<protein>
    <recommendedName>
        <fullName evidence="9">Endoglucanase</fullName>
        <ecNumber evidence="9">3.2.1.4</ecNumber>
    </recommendedName>
</protein>
<feature type="active site" evidence="8">
    <location>
        <position position="416"/>
    </location>
</feature>
<dbReference type="Pfam" id="PF00759">
    <property type="entry name" value="Glyco_hydro_9"/>
    <property type="match status" value="1"/>
</dbReference>
<evidence type="ECO:0000256" key="5">
    <source>
        <dbReference type="ARBA" id="ARBA00023277"/>
    </source>
</evidence>
<dbReference type="InterPro" id="IPR012341">
    <property type="entry name" value="6hp_glycosidase-like_sf"/>
</dbReference>
<reference evidence="11" key="1">
    <citation type="submission" date="2022-07" db="EMBL/GenBank/DDBJ databases">
        <authorList>
            <person name="Macas J."/>
            <person name="Novak P."/>
            <person name="Neumann P."/>
        </authorList>
    </citation>
    <scope>NUCLEOTIDE SEQUENCE</scope>
</reference>
<gene>
    <name evidence="11" type="ORF">CEPIT_LOCUS11427</name>
</gene>
<keyword evidence="6 8" id="KW-0326">Glycosidase</keyword>
<dbReference type="Gene3D" id="1.50.10.10">
    <property type="match status" value="1"/>
</dbReference>
<evidence type="ECO:0000313" key="11">
    <source>
        <dbReference type="EMBL" id="CAH9090770.1"/>
    </source>
</evidence>
<sequence length="507" mass="56542">MALEVKSQHYATLKIVAFFAFITILTATKVKGHDYGKALSYSILFFEGQRSGKLPPNQRVLWRNDSALDDGFEGKVDLEGGYYDAGDNVKYSFPMAFTTTMLAWSVLEYEEDMSKDELPHALEAIRWATDFLLKATNKHGVVFAMVGDPNADHNCWERPEDMDTPRTVYQVNETSPGSEVSAEIAAALAAASLSLNDSDPHYSHRLLKRARQVFKFADKFRGSYNNSIKDVCPFYCDYSGYQDELLWGAAWLYKATKKDKYWEYVKQNINNITTNGSTFGWDSKHPGINVLISQYVLSSDGSTDKIPFIPNADAFVCAVLPESPNKVENFTSGGILYHKDLMGNLQSPIALSYLILTYGRYLERYNSTGVQCGELLFPGSKLIDFAKSQVDYVLGDNPMNMSYMVGYGEKYPQRIHHRASSMPSIQKHPEHIGCKDGTIYFNSSSPNPNLLLGAVVGGPNDGTDNFIEDRMDAGKLECATYINGPLVGLLAYFKANHYSTSNTLLAS</sequence>
<dbReference type="SUPFAM" id="SSF48208">
    <property type="entry name" value="Six-hairpin glycosidases"/>
    <property type="match status" value="1"/>
</dbReference>
<comment type="similarity">
    <text evidence="2 8 9">Belongs to the glycosyl hydrolase 9 (cellulase E) family.</text>
</comment>
<proteinExistence type="inferred from homology"/>
<evidence type="ECO:0000256" key="8">
    <source>
        <dbReference type="PROSITE-ProRule" id="PRU10059"/>
    </source>
</evidence>
<dbReference type="PANTHER" id="PTHR22298">
    <property type="entry name" value="ENDO-1,4-BETA-GLUCANASE"/>
    <property type="match status" value="1"/>
</dbReference>